<dbReference type="Gene3D" id="1.20.120.1630">
    <property type="match status" value="1"/>
</dbReference>
<dbReference type="InterPro" id="IPR010721">
    <property type="entry name" value="UstE-like"/>
</dbReference>
<feature type="transmembrane region" description="Helical" evidence="1">
    <location>
        <begin position="59"/>
        <end position="86"/>
    </location>
</feature>
<keyword evidence="1" id="KW-0812">Transmembrane</keyword>
<dbReference type="PANTHER" id="PTHR32251:SF15">
    <property type="entry name" value="3-OXO-5-ALPHA-STEROID 4-DEHYDROGENASE (DUF1295)"/>
    <property type="match status" value="1"/>
</dbReference>
<evidence type="ECO:0008006" key="4">
    <source>
        <dbReference type="Google" id="ProtNLM"/>
    </source>
</evidence>
<sequence length="367" mass="38424">AAFVRRAAASPAAPAAPAAAASAGAALFGAMAAAGQQAAAASAVPGGAGAAAGAPAEGLWAVAACLGAGGVLFAFGATGAAARAAAGARALLRHRTCGVPLWAFFGANLVLTVVGYQVDHLDGPAGAGATAFFIDNKARMTIPSGFGDQAAFALKIGLLLFSLCIEYSILFSPPASREEAEKAERRGSLREWACMLCGAVFVGRVVVEMVFFWNRQIPWVEVFAEAGGVIPLSLASMAYGAAARRGKPTAASELLALPVFFIGAYLNFAPEYDRFVWKGDPTNRGHLYTEGWFGICRHPNYFGEVLSFVGFALASSAWWNIWVPAVMGVGLAFFSVPELDTYLSQRYAVEWAAYAERVTCQMVPFVW</sequence>
<dbReference type="Proteomes" id="UP001189429">
    <property type="component" value="Unassembled WGS sequence"/>
</dbReference>
<evidence type="ECO:0000256" key="1">
    <source>
        <dbReference type="SAM" id="Phobius"/>
    </source>
</evidence>
<evidence type="ECO:0000313" key="3">
    <source>
        <dbReference type="Proteomes" id="UP001189429"/>
    </source>
</evidence>
<feature type="transmembrane region" description="Helical" evidence="1">
    <location>
        <begin position="98"/>
        <end position="118"/>
    </location>
</feature>
<accession>A0ABN9WIN5</accession>
<keyword evidence="3" id="KW-1185">Reference proteome</keyword>
<feature type="transmembrane region" description="Helical" evidence="1">
    <location>
        <begin position="192"/>
        <end position="213"/>
    </location>
</feature>
<proteinExistence type="predicted"/>
<feature type="non-terminal residue" evidence="2">
    <location>
        <position position="1"/>
    </location>
</feature>
<feature type="transmembrane region" description="Helical" evidence="1">
    <location>
        <begin position="219"/>
        <end position="242"/>
    </location>
</feature>
<dbReference type="EMBL" id="CAUYUJ010018593">
    <property type="protein sequence ID" value="CAK0884840.1"/>
    <property type="molecule type" value="Genomic_DNA"/>
</dbReference>
<keyword evidence="1" id="KW-1133">Transmembrane helix</keyword>
<feature type="transmembrane region" description="Helical" evidence="1">
    <location>
        <begin position="317"/>
        <end position="336"/>
    </location>
</feature>
<keyword evidence="1" id="KW-0472">Membrane</keyword>
<name>A0ABN9WIN5_9DINO</name>
<protein>
    <recommendedName>
        <fullName evidence="4">Steroid 5-alpha reductase C-terminal domain-containing protein</fullName>
    </recommendedName>
</protein>
<organism evidence="2 3">
    <name type="scientific">Prorocentrum cordatum</name>
    <dbReference type="NCBI Taxonomy" id="2364126"/>
    <lineage>
        <taxon>Eukaryota</taxon>
        <taxon>Sar</taxon>
        <taxon>Alveolata</taxon>
        <taxon>Dinophyceae</taxon>
        <taxon>Prorocentrales</taxon>
        <taxon>Prorocentraceae</taxon>
        <taxon>Prorocentrum</taxon>
    </lineage>
</organism>
<feature type="transmembrane region" description="Helical" evidence="1">
    <location>
        <begin position="150"/>
        <end position="171"/>
    </location>
</feature>
<dbReference type="Pfam" id="PF06966">
    <property type="entry name" value="DUF1295"/>
    <property type="match status" value="1"/>
</dbReference>
<dbReference type="PROSITE" id="PS50244">
    <property type="entry name" value="S5A_REDUCTASE"/>
    <property type="match status" value="1"/>
</dbReference>
<comment type="caution">
    <text evidence="2">The sequence shown here is derived from an EMBL/GenBank/DDBJ whole genome shotgun (WGS) entry which is preliminary data.</text>
</comment>
<gene>
    <name evidence="2" type="ORF">PCOR1329_LOCUS66628</name>
</gene>
<reference evidence="2" key="1">
    <citation type="submission" date="2023-10" db="EMBL/GenBank/DDBJ databases">
        <authorList>
            <person name="Chen Y."/>
            <person name="Shah S."/>
            <person name="Dougan E. K."/>
            <person name="Thang M."/>
            <person name="Chan C."/>
        </authorList>
    </citation>
    <scope>NUCLEOTIDE SEQUENCE [LARGE SCALE GENOMIC DNA]</scope>
</reference>
<feature type="transmembrane region" description="Helical" evidence="1">
    <location>
        <begin position="254"/>
        <end position="270"/>
    </location>
</feature>
<evidence type="ECO:0000313" key="2">
    <source>
        <dbReference type="EMBL" id="CAK0884840.1"/>
    </source>
</evidence>
<dbReference type="PANTHER" id="PTHR32251">
    <property type="entry name" value="3-OXO-5-ALPHA-STEROID 4-DEHYDROGENASE"/>
    <property type="match status" value="1"/>
</dbReference>